<keyword evidence="2" id="KW-1133">Transmembrane helix</keyword>
<proteinExistence type="predicted"/>
<dbReference type="KEGG" id="scl:sce7633"/>
<dbReference type="Proteomes" id="UP000002139">
    <property type="component" value="Chromosome"/>
</dbReference>
<gene>
    <name evidence="3" type="ordered locus">sce7633</name>
</gene>
<dbReference type="Gene3D" id="2.60.40.420">
    <property type="entry name" value="Cupredoxins - blue copper proteins"/>
    <property type="match status" value="1"/>
</dbReference>
<evidence type="ECO:0000313" key="4">
    <source>
        <dbReference type="Proteomes" id="UP000002139"/>
    </source>
</evidence>
<name>A9F5G3_SORC5</name>
<evidence type="ECO:0000256" key="1">
    <source>
        <dbReference type="SAM" id="MobiDB-lite"/>
    </source>
</evidence>
<dbReference type="SUPFAM" id="SSF49503">
    <property type="entry name" value="Cupredoxins"/>
    <property type="match status" value="1"/>
</dbReference>
<feature type="region of interest" description="Disordered" evidence="1">
    <location>
        <begin position="1"/>
        <end position="82"/>
    </location>
</feature>
<dbReference type="HOGENOM" id="CLU_792019_0_0_7"/>
<dbReference type="AlphaFoldDB" id="A9F5G3"/>
<organism evidence="3 4">
    <name type="scientific">Sorangium cellulosum (strain So ce56)</name>
    <name type="common">Polyangium cellulosum (strain So ce56)</name>
    <dbReference type="NCBI Taxonomy" id="448385"/>
    <lineage>
        <taxon>Bacteria</taxon>
        <taxon>Pseudomonadati</taxon>
        <taxon>Myxococcota</taxon>
        <taxon>Polyangia</taxon>
        <taxon>Polyangiales</taxon>
        <taxon>Polyangiaceae</taxon>
        <taxon>Sorangium</taxon>
    </lineage>
</organism>
<protein>
    <recommendedName>
        <fullName evidence="5">Rhamnogalacturonan lyase domain-containing protein</fullName>
    </recommendedName>
</protein>
<dbReference type="EMBL" id="AM746676">
    <property type="protein sequence ID" value="CAN97802.1"/>
    <property type="molecule type" value="Genomic_DNA"/>
</dbReference>
<evidence type="ECO:0000313" key="3">
    <source>
        <dbReference type="EMBL" id="CAN97802.1"/>
    </source>
</evidence>
<keyword evidence="4" id="KW-1185">Reference proteome</keyword>
<keyword evidence="2" id="KW-0472">Membrane</keyword>
<feature type="transmembrane region" description="Helical" evidence="2">
    <location>
        <begin position="111"/>
        <end position="134"/>
    </location>
</feature>
<accession>A9F5G3</accession>
<reference evidence="3 4" key="1">
    <citation type="journal article" date="2007" name="Nat. Biotechnol.">
        <title>Complete genome sequence of the myxobacterium Sorangium cellulosum.</title>
        <authorList>
            <person name="Schneiker S."/>
            <person name="Perlova O."/>
            <person name="Kaiser O."/>
            <person name="Gerth K."/>
            <person name="Alici A."/>
            <person name="Altmeyer M.O."/>
            <person name="Bartels D."/>
            <person name="Bekel T."/>
            <person name="Beyer S."/>
            <person name="Bode E."/>
            <person name="Bode H.B."/>
            <person name="Bolten C.J."/>
            <person name="Choudhuri J.V."/>
            <person name="Doss S."/>
            <person name="Elnakady Y.A."/>
            <person name="Frank B."/>
            <person name="Gaigalat L."/>
            <person name="Goesmann A."/>
            <person name="Groeger C."/>
            <person name="Gross F."/>
            <person name="Jelsbak L."/>
            <person name="Jelsbak L."/>
            <person name="Kalinowski J."/>
            <person name="Kegler C."/>
            <person name="Knauber T."/>
            <person name="Konietzny S."/>
            <person name="Kopp M."/>
            <person name="Krause L."/>
            <person name="Krug D."/>
            <person name="Linke B."/>
            <person name="Mahmud T."/>
            <person name="Martinez-Arias R."/>
            <person name="McHardy A.C."/>
            <person name="Merai M."/>
            <person name="Meyer F."/>
            <person name="Mormann S."/>
            <person name="Munoz-Dorado J."/>
            <person name="Perez J."/>
            <person name="Pradella S."/>
            <person name="Rachid S."/>
            <person name="Raddatz G."/>
            <person name="Rosenau F."/>
            <person name="Rueckert C."/>
            <person name="Sasse F."/>
            <person name="Scharfe M."/>
            <person name="Schuster S.C."/>
            <person name="Suen G."/>
            <person name="Treuner-Lange A."/>
            <person name="Velicer G.J."/>
            <person name="Vorholter F.-J."/>
            <person name="Weissman K.J."/>
            <person name="Welch R.D."/>
            <person name="Wenzel S.C."/>
            <person name="Whitworth D.E."/>
            <person name="Wilhelm S."/>
            <person name="Wittmann C."/>
            <person name="Bloecker H."/>
            <person name="Puehler A."/>
            <person name="Mueller R."/>
        </authorList>
    </citation>
    <scope>NUCLEOTIDE SEQUENCE [LARGE SCALE GENOMIC DNA]</scope>
    <source>
        <strain evidence="4">So ce56</strain>
    </source>
</reference>
<keyword evidence="2" id="KW-0812">Transmembrane</keyword>
<sequence>MRPATGAPRHHVTAGGTPAWARRRGARGTGQGQAHRTRNGSPEGGAGGARGARPGFCFRSHPPSGSFGPAMDTRSPRSAGAQHDEQRLLVGAARFGSLGLLARRLPGSSRFVRRLALTLAILTVPGAALAAVTIKGRATGMPKLLNPVWNEAKDPKANRYTFREPSPTVRADVRALFGYAPKELCIAALGEKGAPLKTPRSIVIAGGRTSPVTIVVAEGQQIQFENQDPFPHKIYDVGNKGLQPVEIAAAKTRAWTPPGPGKYELRDQLAPSVRSWIVVEPRAVAVAYPDRQGNFAMEIEAGTYTLQGYFNGEPVGKAIAAIVKPGPDEQFIREPVVVGEAGGPSAEAGK</sequence>
<evidence type="ECO:0008006" key="5">
    <source>
        <dbReference type="Google" id="ProtNLM"/>
    </source>
</evidence>
<dbReference type="InterPro" id="IPR008972">
    <property type="entry name" value="Cupredoxin"/>
</dbReference>
<dbReference type="STRING" id="448385.sce7633"/>
<evidence type="ECO:0000256" key="2">
    <source>
        <dbReference type="SAM" id="Phobius"/>
    </source>
</evidence>